<dbReference type="SUPFAM" id="SSF47384">
    <property type="entry name" value="Homodimeric domain of signal transducing histidine kinase"/>
    <property type="match status" value="1"/>
</dbReference>
<keyword evidence="8" id="KW-0732">Signal</keyword>
<evidence type="ECO:0000256" key="2">
    <source>
        <dbReference type="ARBA" id="ARBA00012438"/>
    </source>
</evidence>
<comment type="caution">
    <text evidence="12">The sequence shown here is derived from an EMBL/GenBank/DDBJ whole genome shotgun (WGS) entry which is preliminary data.</text>
</comment>
<comment type="catalytic activity">
    <reaction evidence="1">
        <text>ATP + protein L-histidine = ADP + protein N-phospho-L-histidine.</text>
        <dbReference type="EC" id="2.7.13.3"/>
    </reaction>
</comment>
<dbReference type="SUPFAM" id="SSF52172">
    <property type="entry name" value="CheY-like"/>
    <property type="match status" value="1"/>
</dbReference>
<dbReference type="PANTHER" id="PTHR43547:SF2">
    <property type="entry name" value="HYBRID SIGNAL TRANSDUCTION HISTIDINE KINASE C"/>
    <property type="match status" value="1"/>
</dbReference>
<dbReference type="InterPro" id="IPR015943">
    <property type="entry name" value="WD40/YVTN_repeat-like_dom_sf"/>
</dbReference>
<dbReference type="PROSITE" id="PS00041">
    <property type="entry name" value="HTH_ARAC_FAMILY_1"/>
    <property type="match status" value="1"/>
</dbReference>
<keyword evidence="6" id="KW-0804">Transcription</keyword>
<dbReference type="Gene3D" id="3.30.565.10">
    <property type="entry name" value="Histidine kinase-like ATPase, C-terminal domain"/>
    <property type="match status" value="1"/>
</dbReference>
<evidence type="ECO:0000256" key="3">
    <source>
        <dbReference type="ARBA" id="ARBA00022553"/>
    </source>
</evidence>
<dbReference type="InterPro" id="IPR011047">
    <property type="entry name" value="Quinoprotein_ADH-like_sf"/>
</dbReference>
<evidence type="ECO:0000259" key="10">
    <source>
        <dbReference type="PROSITE" id="PS50109"/>
    </source>
</evidence>
<dbReference type="InterPro" id="IPR036890">
    <property type="entry name" value="HATPase_C_sf"/>
</dbReference>
<dbReference type="InterPro" id="IPR013783">
    <property type="entry name" value="Ig-like_fold"/>
</dbReference>
<dbReference type="InterPro" id="IPR001789">
    <property type="entry name" value="Sig_transdc_resp-reg_receiver"/>
</dbReference>
<evidence type="ECO:0000256" key="4">
    <source>
        <dbReference type="ARBA" id="ARBA00023015"/>
    </source>
</evidence>
<evidence type="ECO:0000259" key="11">
    <source>
        <dbReference type="PROSITE" id="PS50110"/>
    </source>
</evidence>
<dbReference type="InterPro" id="IPR003661">
    <property type="entry name" value="HisK_dim/P_dom"/>
</dbReference>
<dbReference type="SMART" id="SM00387">
    <property type="entry name" value="HATPase_c"/>
    <property type="match status" value="1"/>
</dbReference>
<reference evidence="12 13" key="1">
    <citation type="submission" date="2020-03" db="EMBL/GenBank/DDBJ databases">
        <title>Tamlana sp. nov, isolated from XXX.</title>
        <authorList>
            <person name="Cao W.R."/>
        </authorList>
    </citation>
    <scope>NUCLEOTIDE SEQUENCE [LARGE SCALE GENOMIC DNA]</scope>
    <source>
        <strain evidence="12 13">HST1-43</strain>
    </source>
</reference>
<dbReference type="PROSITE" id="PS50109">
    <property type="entry name" value="HIS_KIN"/>
    <property type="match status" value="1"/>
</dbReference>
<proteinExistence type="predicted"/>
<dbReference type="PROSITE" id="PS50110">
    <property type="entry name" value="RESPONSE_REGULATORY"/>
    <property type="match status" value="1"/>
</dbReference>
<dbReference type="Gene3D" id="3.40.50.2300">
    <property type="match status" value="1"/>
</dbReference>
<feature type="domain" description="HTH araC/xylS-type" evidence="9">
    <location>
        <begin position="1296"/>
        <end position="1395"/>
    </location>
</feature>
<dbReference type="InterPro" id="IPR003594">
    <property type="entry name" value="HATPase_dom"/>
</dbReference>
<dbReference type="Gene3D" id="2.60.40.10">
    <property type="entry name" value="Immunoglobulins"/>
    <property type="match status" value="1"/>
</dbReference>
<evidence type="ECO:0000256" key="8">
    <source>
        <dbReference type="SAM" id="SignalP"/>
    </source>
</evidence>
<accession>A0ABX1DEI0</accession>
<keyword evidence="4" id="KW-0805">Transcription regulation</keyword>
<dbReference type="Gene3D" id="1.10.10.60">
    <property type="entry name" value="Homeodomain-like"/>
    <property type="match status" value="2"/>
</dbReference>
<dbReference type="CDD" id="cd17574">
    <property type="entry name" value="REC_OmpR"/>
    <property type="match status" value="1"/>
</dbReference>
<dbReference type="InterPro" id="IPR018062">
    <property type="entry name" value="HTH_AraC-typ_CS"/>
</dbReference>
<dbReference type="CDD" id="cd00082">
    <property type="entry name" value="HisKA"/>
    <property type="match status" value="1"/>
</dbReference>
<feature type="signal peptide" evidence="8">
    <location>
        <begin position="1"/>
        <end position="23"/>
    </location>
</feature>
<feature type="domain" description="Response regulatory" evidence="11">
    <location>
        <begin position="1149"/>
        <end position="1264"/>
    </location>
</feature>
<dbReference type="Pfam" id="PF02518">
    <property type="entry name" value="HATPase_c"/>
    <property type="match status" value="1"/>
</dbReference>
<dbReference type="InterPro" id="IPR004358">
    <property type="entry name" value="Sig_transdc_His_kin-like_C"/>
</dbReference>
<dbReference type="InterPro" id="IPR011006">
    <property type="entry name" value="CheY-like_superfamily"/>
</dbReference>
<evidence type="ECO:0000256" key="6">
    <source>
        <dbReference type="ARBA" id="ARBA00023163"/>
    </source>
</evidence>
<keyword evidence="13" id="KW-1185">Reference proteome</keyword>
<dbReference type="Gene3D" id="2.130.10.10">
    <property type="entry name" value="YVTN repeat-like/Quinoprotein amine dehydrogenase"/>
    <property type="match status" value="2"/>
</dbReference>
<dbReference type="InterPro" id="IPR005467">
    <property type="entry name" value="His_kinase_dom"/>
</dbReference>
<dbReference type="Pfam" id="PF00072">
    <property type="entry name" value="Response_reg"/>
    <property type="match status" value="1"/>
</dbReference>
<dbReference type="PRINTS" id="PR00344">
    <property type="entry name" value="BCTRLSENSOR"/>
</dbReference>
<dbReference type="InterPro" id="IPR011123">
    <property type="entry name" value="Y_Y_Y"/>
</dbReference>
<dbReference type="Pfam" id="PF12833">
    <property type="entry name" value="HTH_18"/>
    <property type="match status" value="1"/>
</dbReference>
<dbReference type="PANTHER" id="PTHR43547">
    <property type="entry name" value="TWO-COMPONENT HISTIDINE KINASE"/>
    <property type="match status" value="1"/>
</dbReference>
<name>A0ABX1DEI0_9FLAO</name>
<dbReference type="InterPro" id="IPR036097">
    <property type="entry name" value="HisK_dim/P_sf"/>
</dbReference>
<feature type="modified residue" description="4-aspartylphosphate" evidence="7">
    <location>
        <position position="1197"/>
    </location>
</feature>
<keyword evidence="5" id="KW-0238">DNA-binding</keyword>
<dbReference type="SUPFAM" id="SSF46689">
    <property type="entry name" value="Homeodomain-like"/>
    <property type="match status" value="1"/>
</dbReference>
<dbReference type="PROSITE" id="PS01124">
    <property type="entry name" value="HTH_ARAC_FAMILY_2"/>
    <property type="match status" value="1"/>
</dbReference>
<evidence type="ECO:0000259" key="9">
    <source>
        <dbReference type="PROSITE" id="PS01124"/>
    </source>
</evidence>
<dbReference type="Pfam" id="PF07495">
    <property type="entry name" value="Y_Y_Y"/>
    <property type="match status" value="1"/>
</dbReference>
<organism evidence="12 13">
    <name type="scientific">Tamlana crocina</name>
    <dbReference type="NCBI Taxonomy" id="393006"/>
    <lineage>
        <taxon>Bacteria</taxon>
        <taxon>Pseudomonadati</taxon>
        <taxon>Bacteroidota</taxon>
        <taxon>Flavobacteriia</taxon>
        <taxon>Flavobacteriales</taxon>
        <taxon>Flavobacteriaceae</taxon>
        <taxon>Tamlana</taxon>
    </lineage>
</organism>
<feature type="domain" description="Histidine kinase" evidence="10">
    <location>
        <begin position="865"/>
        <end position="1098"/>
    </location>
</feature>
<sequence>MVFNNRIYSFLIFCFLFTLQMQAQGNAKEFHFINIKDGISKVAVPSITQDKDGFIWIGTNGAGLYRFDGIDYLSYKHILNDSTSLISNIIYCSHLDYKNRLWIGTEEGLNLYQRKLDRFKKISIQRVKKNKNMPVTVSSLGSDRFGNIYVGTFENGLYKYNTDNDKIVQILIDDVNLETSYININGIQVRQDGKVYVASNIGLLEYDSSTNILKKCFFSLENGNVSIDEPLQSVLLDNSNNIWIGTLENGLYRATLLKNGNQSSFKLNHYKLTKKRILSMVQIPDGTLLIGTENDGLIHINQNGSVIKNYRLNKTDKDSIKSNSIWSLFVDNNQRIWMGYYNSGVAVYDKLYDKFNSLESVPGNPNSLQFSSVTAIEQDENGNYWISMDGGGIDIYNPKTKTFEHINKTSTIPYTGLTSFDIQTVFIDSKKNIWAGSWNNGLFFMKNGSKKFINYNSDNTPNLDANSVLSFDEDSEGIIWIGTFHGGVVTYNPETKAFSNQYMPPFPENKFIGNAVRKVLVDSKDNVWIGTTEGLFRINKNRNNKYHVECISKKETNSNRNKKSANHILSLFESSDGSIWFGTRGSGLCRYTKGGKFQWYNEMYEFTEESVSNIIEDKDANLWVTVNSGLAKLNLKNNEITNFTLNDGLLSNEFNFNAVYRDKKGYLYFGNYKGIDFFNPKDINLNKTPPTLYLTGLKLFNKEVLPDKENSPLKQVLAETQEIELNHNQSVFTIEYSGISYTRPEKNQYAYYLEGLEESWNYVGNLRSATYTNLDKGTYIFKLKAANNDGVWNETPLELKITVLPPWWKTNWALVTYIMLFLGAIYVLNIVVQRRIKEKELLRNERIQRIQEDELHKNKIQFFTNISHEFRTPLTLMINPLQDIINDNTLNLPARIKEKHNVIYKNTQRLYRLINELMDFRKLELNKMSIKAQELNLVNFTKEIISYFKEEAFNRNIHLAVDADLPNIVLWADQSMLEKIIFNILSNAMKVTPDGGAINIDILSKDDLHILPLVDETKPVKVVEIIISDTGPGLEKDQINKIFERFYQVKNLNKTYYGGTGIGLEVVQNFVQLHKGKIEVNSKLEEGTTFRIILPAGKNHFAEQELLSEVTSAISQKKRFVSNTNTIPYFDNNYKEEETETEKTTKPHCILIVEDNIELRNYLKNELKKDYRIFTANNGKEGLEVAREILPDVIITDVLMPEMNGFDFCEIIKTNIQTSHIPLLMLTAKTRIDDRIEGIGYGADAYMVKPFDLRLLKLRISQLITSRKLIFDKYFGEISGAKEKTNTTSIDKEFIQKVLKFINENMSDSDLSVELLASELNLSRSQLYRKIKTLTGQTVNEFLRKTRLQRAKQLLESGSVNVSEVCYKVGFSSPSYFTKCFKAHFGILPTEIESNS</sequence>
<evidence type="ECO:0000313" key="13">
    <source>
        <dbReference type="Proteomes" id="UP000760545"/>
    </source>
</evidence>
<keyword evidence="3 7" id="KW-0597">Phosphoprotein</keyword>
<dbReference type="EMBL" id="JAAVJS010000015">
    <property type="protein sequence ID" value="NJX16129.1"/>
    <property type="molecule type" value="Genomic_DNA"/>
</dbReference>
<gene>
    <name evidence="12" type="ORF">HC176_11590</name>
</gene>
<evidence type="ECO:0000256" key="1">
    <source>
        <dbReference type="ARBA" id="ARBA00000085"/>
    </source>
</evidence>
<dbReference type="SMART" id="SM00388">
    <property type="entry name" value="HisKA"/>
    <property type="match status" value="1"/>
</dbReference>
<dbReference type="Pfam" id="PF00512">
    <property type="entry name" value="HisKA"/>
    <property type="match status" value="1"/>
</dbReference>
<evidence type="ECO:0000256" key="5">
    <source>
        <dbReference type="ARBA" id="ARBA00023125"/>
    </source>
</evidence>
<evidence type="ECO:0000256" key="7">
    <source>
        <dbReference type="PROSITE-ProRule" id="PRU00169"/>
    </source>
</evidence>
<dbReference type="InterPro" id="IPR018060">
    <property type="entry name" value="HTH_AraC"/>
</dbReference>
<dbReference type="Proteomes" id="UP000760545">
    <property type="component" value="Unassembled WGS sequence"/>
</dbReference>
<dbReference type="EC" id="2.7.13.3" evidence="2"/>
<feature type="chain" id="PRO_5046128703" description="histidine kinase" evidence="8">
    <location>
        <begin position="24"/>
        <end position="1396"/>
    </location>
</feature>
<dbReference type="SUPFAM" id="SSF55874">
    <property type="entry name" value="ATPase domain of HSP90 chaperone/DNA topoisomerase II/histidine kinase"/>
    <property type="match status" value="1"/>
</dbReference>
<dbReference type="Pfam" id="PF07494">
    <property type="entry name" value="Reg_prop"/>
    <property type="match status" value="3"/>
</dbReference>
<dbReference type="SUPFAM" id="SSF50998">
    <property type="entry name" value="Quinoprotein alcohol dehydrogenase-like"/>
    <property type="match status" value="1"/>
</dbReference>
<dbReference type="SMART" id="SM00342">
    <property type="entry name" value="HTH_ARAC"/>
    <property type="match status" value="1"/>
</dbReference>
<protein>
    <recommendedName>
        <fullName evidence="2">histidine kinase</fullName>
        <ecNumber evidence="2">2.7.13.3</ecNumber>
    </recommendedName>
</protein>
<dbReference type="Gene3D" id="1.10.287.130">
    <property type="match status" value="1"/>
</dbReference>
<dbReference type="SUPFAM" id="SSF63829">
    <property type="entry name" value="Calcium-dependent phosphotriesterase"/>
    <property type="match status" value="2"/>
</dbReference>
<dbReference type="InterPro" id="IPR009057">
    <property type="entry name" value="Homeodomain-like_sf"/>
</dbReference>
<evidence type="ECO:0000313" key="12">
    <source>
        <dbReference type="EMBL" id="NJX16129.1"/>
    </source>
</evidence>
<dbReference type="CDD" id="cd00075">
    <property type="entry name" value="HATPase"/>
    <property type="match status" value="1"/>
</dbReference>
<dbReference type="InterPro" id="IPR011110">
    <property type="entry name" value="Reg_prop"/>
</dbReference>
<dbReference type="SMART" id="SM00448">
    <property type="entry name" value="REC"/>
    <property type="match status" value="1"/>
</dbReference>